<feature type="transmembrane region" description="Helical" evidence="9">
    <location>
        <begin position="331"/>
        <end position="348"/>
    </location>
</feature>
<evidence type="ECO:0000256" key="7">
    <source>
        <dbReference type="PROSITE-ProRule" id="PRU00023"/>
    </source>
</evidence>
<evidence type="ECO:0000259" key="10">
    <source>
        <dbReference type="Pfam" id="PF13962"/>
    </source>
</evidence>
<evidence type="ECO:0000256" key="9">
    <source>
        <dbReference type="SAM" id="Phobius"/>
    </source>
</evidence>
<organism evidence="11 12">
    <name type="scientific">Nelumbo nucifera</name>
    <name type="common">Sacred lotus</name>
    <dbReference type="NCBI Taxonomy" id="4432"/>
    <lineage>
        <taxon>Eukaryota</taxon>
        <taxon>Viridiplantae</taxon>
        <taxon>Streptophyta</taxon>
        <taxon>Embryophyta</taxon>
        <taxon>Tracheophyta</taxon>
        <taxon>Spermatophyta</taxon>
        <taxon>Magnoliopsida</taxon>
        <taxon>Proteales</taxon>
        <taxon>Nelumbonaceae</taxon>
        <taxon>Nelumbo</taxon>
    </lineage>
</organism>
<evidence type="ECO:0000256" key="4">
    <source>
        <dbReference type="ARBA" id="ARBA00022989"/>
    </source>
</evidence>
<dbReference type="Gene3D" id="1.25.40.20">
    <property type="entry name" value="Ankyrin repeat-containing domain"/>
    <property type="match status" value="2"/>
</dbReference>
<keyword evidence="4 9" id="KW-1133">Transmembrane helix</keyword>
<name>A0A1U8A7S0_NELNU</name>
<dbReference type="InParanoid" id="A0A1U8A7S0"/>
<evidence type="ECO:0000256" key="1">
    <source>
        <dbReference type="ARBA" id="ARBA00004141"/>
    </source>
</evidence>
<reference evidence="12" key="1">
    <citation type="submission" date="2025-08" db="UniProtKB">
        <authorList>
            <consortium name="RefSeq"/>
        </authorList>
    </citation>
    <scope>IDENTIFICATION</scope>
</reference>
<keyword evidence="3" id="KW-0677">Repeat</keyword>
<feature type="repeat" description="ANK" evidence="7">
    <location>
        <begin position="108"/>
        <end position="131"/>
    </location>
</feature>
<dbReference type="SMART" id="SM00248">
    <property type="entry name" value="ANK"/>
    <property type="match status" value="5"/>
</dbReference>
<dbReference type="KEGG" id="nnu:104601634"/>
<dbReference type="AlphaFoldDB" id="A0A1U8A7S0"/>
<dbReference type="PROSITE" id="PS50088">
    <property type="entry name" value="ANK_REPEAT"/>
    <property type="match status" value="4"/>
</dbReference>
<feature type="repeat" description="ANK" evidence="7">
    <location>
        <begin position="142"/>
        <end position="163"/>
    </location>
</feature>
<feature type="compositionally biased region" description="Basic and acidic residues" evidence="8">
    <location>
        <begin position="227"/>
        <end position="244"/>
    </location>
</feature>
<proteinExistence type="predicted"/>
<feature type="domain" description="PGG" evidence="10">
    <location>
        <begin position="323"/>
        <end position="441"/>
    </location>
</feature>
<evidence type="ECO:0000256" key="6">
    <source>
        <dbReference type="ARBA" id="ARBA00023136"/>
    </source>
</evidence>
<feature type="repeat" description="ANK" evidence="7">
    <location>
        <begin position="179"/>
        <end position="202"/>
    </location>
</feature>
<feature type="repeat" description="ANK" evidence="7">
    <location>
        <begin position="72"/>
        <end position="94"/>
    </location>
</feature>
<protein>
    <submittedName>
        <fullName evidence="12">Ankyrin repeat-containing protein ITN1-like</fullName>
    </submittedName>
</protein>
<accession>A0A1U8A7S0</accession>
<dbReference type="InterPro" id="IPR036770">
    <property type="entry name" value="Ankyrin_rpt-contain_sf"/>
</dbReference>
<gene>
    <name evidence="12" type="primary">LOC104601634</name>
</gene>
<dbReference type="InterPro" id="IPR026961">
    <property type="entry name" value="PGG_dom"/>
</dbReference>
<evidence type="ECO:0000256" key="3">
    <source>
        <dbReference type="ARBA" id="ARBA00022737"/>
    </source>
</evidence>
<keyword evidence="2 9" id="KW-0812">Transmembrane</keyword>
<dbReference type="OMA" id="HEHACLM"/>
<dbReference type="OrthoDB" id="7729168at2759"/>
<feature type="transmembrane region" description="Helical" evidence="9">
    <location>
        <begin position="389"/>
        <end position="410"/>
    </location>
</feature>
<dbReference type="Pfam" id="PF12796">
    <property type="entry name" value="Ank_2"/>
    <property type="match status" value="1"/>
</dbReference>
<keyword evidence="5 7" id="KW-0040">ANK repeat</keyword>
<evidence type="ECO:0000313" key="11">
    <source>
        <dbReference type="Proteomes" id="UP000189703"/>
    </source>
</evidence>
<evidence type="ECO:0000256" key="5">
    <source>
        <dbReference type="ARBA" id="ARBA00023043"/>
    </source>
</evidence>
<sequence length="515" mass="56606">MKIERQLCEAALQGNAKSLSGLLEKDSLILDRVIVGCIRESPLHTAATLGHVDFAKLLLSCKPELAGLKDPRGHTPLHLASERGHLEIVKALLDQDSGPGLCLARDADGMIPLYLAAIEGQVDVIKELVKKKPGTVLELVSRGETILHLCVKHGRLNVLQLLLGLMGNSDKYVNVGDADGNTVLHLAVADKQVEIIKFLLNNTEIKIDSVNKNSFTAHDVLTQSPKDNSKDEDIKKALQSRDEDPAQAGTTTQVQAPALAGQGRAITEPSSPPPPGGYMMTIQGQHNPFQVVPNGTISEPRDTATLDQVRTVQEKEDRRDKRNWMEKKRETLMVVAVLIATMAFQVAVNPPGGVWQDDSPGDPLTNPSWHKAGKAILAYKNGTNFRRLFRFNTTGFVASLSIILLLVSGLPWRNRPFMWILMVALWVAITSMAFTYLFSLLALTPKHVLRKMDNQLSVAIAAWSIVMTLLLLGHTVRLILLRFNVDMAKLSKKLIPTRLKNFATPQKRNSNDASA</sequence>
<feature type="transmembrane region" description="Helical" evidence="9">
    <location>
        <begin position="417"/>
        <end position="438"/>
    </location>
</feature>
<evidence type="ECO:0000256" key="2">
    <source>
        <dbReference type="ARBA" id="ARBA00022692"/>
    </source>
</evidence>
<dbReference type="Pfam" id="PF00023">
    <property type="entry name" value="Ank"/>
    <property type="match status" value="2"/>
</dbReference>
<dbReference type="GO" id="GO:0016020">
    <property type="term" value="C:membrane"/>
    <property type="evidence" value="ECO:0007669"/>
    <property type="project" value="UniProtKB-SubCell"/>
</dbReference>
<dbReference type="Proteomes" id="UP000189703">
    <property type="component" value="Unplaced"/>
</dbReference>
<feature type="transmembrane region" description="Helical" evidence="9">
    <location>
        <begin position="458"/>
        <end position="480"/>
    </location>
</feature>
<evidence type="ECO:0000313" key="12">
    <source>
        <dbReference type="RefSeq" id="XP_010263359.1"/>
    </source>
</evidence>
<dbReference type="PANTHER" id="PTHR24186">
    <property type="entry name" value="PROTEIN PHOSPHATASE 1 REGULATORY SUBUNIT"/>
    <property type="match status" value="1"/>
</dbReference>
<keyword evidence="6 9" id="KW-0472">Membrane</keyword>
<comment type="subcellular location">
    <subcellularLocation>
        <location evidence="1">Membrane</location>
        <topology evidence="1">Multi-pass membrane protein</topology>
    </subcellularLocation>
</comment>
<dbReference type="SUPFAM" id="SSF48403">
    <property type="entry name" value="Ankyrin repeat"/>
    <property type="match status" value="1"/>
</dbReference>
<keyword evidence="11" id="KW-1185">Reference proteome</keyword>
<dbReference type="Pfam" id="PF13962">
    <property type="entry name" value="PGG"/>
    <property type="match status" value="1"/>
</dbReference>
<dbReference type="PANTHER" id="PTHR24186:SF37">
    <property type="entry name" value="PGG DOMAIN-CONTAINING PROTEIN"/>
    <property type="match status" value="1"/>
</dbReference>
<feature type="region of interest" description="Disordered" evidence="8">
    <location>
        <begin position="221"/>
        <end position="276"/>
    </location>
</feature>
<dbReference type="eggNOG" id="KOG0504">
    <property type="taxonomic scope" value="Eukaryota"/>
</dbReference>
<dbReference type="PROSITE" id="PS50297">
    <property type="entry name" value="ANK_REP_REGION"/>
    <property type="match status" value="4"/>
</dbReference>
<dbReference type="STRING" id="4432.A0A1U8A7S0"/>
<dbReference type="RefSeq" id="XP_010263359.1">
    <property type="nucleotide sequence ID" value="XM_010265057.2"/>
</dbReference>
<dbReference type="GeneID" id="104601634"/>
<dbReference type="InterPro" id="IPR002110">
    <property type="entry name" value="Ankyrin_rpt"/>
</dbReference>
<evidence type="ECO:0000256" key="8">
    <source>
        <dbReference type="SAM" id="MobiDB-lite"/>
    </source>
</evidence>